<proteinExistence type="predicted"/>
<gene>
    <name evidence="1" type="ORF">WJX73_002825</name>
</gene>
<evidence type="ECO:0000313" key="2">
    <source>
        <dbReference type="Proteomes" id="UP001465755"/>
    </source>
</evidence>
<dbReference type="EMBL" id="JALJOQ010000065">
    <property type="protein sequence ID" value="KAK9802896.1"/>
    <property type="molecule type" value="Genomic_DNA"/>
</dbReference>
<name>A0AAW1NZF0_9CHLO</name>
<sequence length="77" mass="8314">MATSRGLAEVSGAAVGDHASSAPFEAISEANDSDADCVYYDCLEEADDACSRTLPRPQELNQQLMQHNSQQEGKLRI</sequence>
<protein>
    <submittedName>
        <fullName evidence="1">Uncharacterized protein</fullName>
    </submittedName>
</protein>
<organism evidence="1 2">
    <name type="scientific">Symbiochloris irregularis</name>
    <dbReference type="NCBI Taxonomy" id="706552"/>
    <lineage>
        <taxon>Eukaryota</taxon>
        <taxon>Viridiplantae</taxon>
        <taxon>Chlorophyta</taxon>
        <taxon>core chlorophytes</taxon>
        <taxon>Trebouxiophyceae</taxon>
        <taxon>Trebouxiales</taxon>
        <taxon>Trebouxiaceae</taxon>
        <taxon>Symbiochloris</taxon>
    </lineage>
</organism>
<comment type="caution">
    <text evidence="1">The sequence shown here is derived from an EMBL/GenBank/DDBJ whole genome shotgun (WGS) entry which is preliminary data.</text>
</comment>
<accession>A0AAW1NZF0</accession>
<evidence type="ECO:0000313" key="1">
    <source>
        <dbReference type="EMBL" id="KAK9802896.1"/>
    </source>
</evidence>
<dbReference type="AlphaFoldDB" id="A0AAW1NZF0"/>
<keyword evidence="2" id="KW-1185">Reference proteome</keyword>
<reference evidence="1 2" key="1">
    <citation type="journal article" date="2024" name="Nat. Commun.">
        <title>Phylogenomics reveals the evolutionary origins of lichenization in chlorophyte algae.</title>
        <authorList>
            <person name="Puginier C."/>
            <person name="Libourel C."/>
            <person name="Otte J."/>
            <person name="Skaloud P."/>
            <person name="Haon M."/>
            <person name="Grisel S."/>
            <person name="Petersen M."/>
            <person name="Berrin J.G."/>
            <person name="Delaux P.M."/>
            <person name="Dal Grande F."/>
            <person name="Keller J."/>
        </authorList>
    </citation>
    <scope>NUCLEOTIDE SEQUENCE [LARGE SCALE GENOMIC DNA]</scope>
    <source>
        <strain evidence="1 2">SAG 2036</strain>
    </source>
</reference>
<dbReference type="Proteomes" id="UP001465755">
    <property type="component" value="Unassembled WGS sequence"/>
</dbReference>